<sequence length="655" mass="71973">MPKPLERRARYMPGLDGLRALAVLAVIAYHLRLPWAPGGLLGVGVFFTLSGYLITDIIATEVRDTGRLRWARFWRRRAQRLLPALWVMLLLVTAWVALREPGLLPSLRGELAAAFFYVSNWWDIFRHVSYFSSFLPDPFKHLWSLAVEEQFYLLWPLIAVLILKTGRPWLQALLTVLLALLSAAWMAWLYHPGTVPNRVYYGTDTRAFALLIGAALAFLWPSRSLAGRRGWPWWLDLAGAAGLAGFLALTVASNAYQTWIYRGGMLGLAVAAAAIVAAVAHPGARLGRVLGWAPLRWLGERSYGLYLWHYPVIVLATPLWSQWAGWERDGMEAGLSLLLAALSWRWVEQPLRRWDWAAQGWRLPRFRRPWRLALVATGLLAGGTVDAAGLLGLSPVPVLPAPHRLAVESLHPASRPRDRARGGTPPPFPPSELGAHVTAIGDSVMVDAAPFLEQALPGITVSAQVGRQLIAAPPVIRQLQAAGALHRFVIVELGTNGPFTAAQLRALLHAMGPHHWFVLVNTREPRPWETAVNTVIDRVAATYPHTLLVNWYQESAAVSQDFYPDEVHLNPQGARFYAGLLVQAVRTLYARWIRTNPPPSRQPAQQTPPGRVPPGISPAPGAGTAPAPLPPPGQGQISGTSVTTISSVYGSGARP</sequence>
<feature type="domain" description="Acyltransferase 3" evidence="3">
    <location>
        <begin position="13"/>
        <end position="332"/>
    </location>
</feature>
<dbReference type="GO" id="GO:0016020">
    <property type="term" value="C:membrane"/>
    <property type="evidence" value="ECO:0007669"/>
    <property type="project" value="TreeGrafter"/>
</dbReference>
<proteinExistence type="predicted"/>
<feature type="transmembrane region" description="Helical" evidence="2">
    <location>
        <begin position="142"/>
        <end position="163"/>
    </location>
</feature>
<keyword evidence="2" id="KW-0812">Transmembrane</keyword>
<keyword evidence="4" id="KW-0808">Transferase</keyword>
<feature type="transmembrane region" description="Helical" evidence="2">
    <location>
        <begin position="12"/>
        <end position="31"/>
    </location>
</feature>
<reference evidence="4 5" key="1">
    <citation type="submission" date="2020-02" db="EMBL/GenBank/DDBJ databases">
        <authorList>
            <person name="Hogendoorn C."/>
        </authorList>
    </citation>
    <scope>NUCLEOTIDE SEQUENCE [LARGE SCALE GENOMIC DNA]</scope>
    <source>
        <strain evidence="4">R501</strain>
    </source>
</reference>
<dbReference type="Pfam" id="PF01757">
    <property type="entry name" value="Acyl_transf_3"/>
    <property type="match status" value="1"/>
</dbReference>
<keyword evidence="5" id="KW-1185">Reference proteome</keyword>
<dbReference type="PANTHER" id="PTHR23028">
    <property type="entry name" value="ACETYLTRANSFERASE"/>
    <property type="match status" value="1"/>
</dbReference>
<feature type="transmembrane region" description="Helical" evidence="2">
    <location>
        <begin position="372"/>
        <end position="393"/>
    </location>
</feature>
<feature type="region of interest" description="Disordered" evidence="1">
    <location>
        <begin position="410"/>
        <end position="430"/>
    </location>
</feature>
<feature type="transmembrane region" description="Helical" evidence="2">
    <location>
        <begin position="80"/>
        <end position="98"/>
    </location>
</feature>
<dbReference type="InterPro" id="IPR002656">
    <property type="entry name" value="Acyl_transf_3_dom"/>
</dbReference>
<dbReference type="InterPro" id="IPR050879">
    <property type="entry name" value="Acyltransferase_3"/>
</dbReference>
<name>A0A6F8ZD76_9FIRM</name>
<keyword evidence="2" id="KW-1133">Transmembrane helix</keyword>
<evidence type="ECO:0000313" key="4">
    <source>
        <dbReference type="EMBL" id="CAB1127610.1"/>
    </source>
</evidence>
<evidence type="ECO:0000313" key="5">
    <source>
        <dbReference type="Proteomes" id="UP000503399"/>
    </source>
</evidence>
<dbReference type="PANTHER" id="PTHR23028:SF53">
    <property type="entry name" value="ACYL_TRANSF_3 DOMAIN-CONTAINING PROTEIN"/>
    <property type="match status" value="1"/>
</dbReference>
<dbReference type="SUPFAM" id="SSF52266">
    <property type="entry name" value="SGNH hydrolase"/>
    <property type="match status" value="1"/>
</dbReference>
<dbReference type="EMBL" id="LR778114">
    <property type="protein sequence ID" value="CAB1127610.1"/>
    <property type="molecule type" value="Genomic_DNA"/>
</dbReference>
<feature type="region of interest" description="Disordered" evidence="1">
    <location>
        <begin position="596"/>
        <end position="641"/>
    </location>
</feature>
<dbReference type="GO" id="GO:0009103">
    <property type="term" value="P:lipopolysaccharide biosynthetic process"/>
    <property type="evidence" value="ECO:0007669"/>
    <property type="project" value="TreeGrafter"/>
</dbReference>
<evidence type="ECO:0000259" key="3">
    <source>
        <dbReference type="Pfam" id="PF01757"/>
    </source>
</evidence>
<feature type="transmembrane region" description="Helical" evidence="2">
    <location>
        <begin position="200"/>
        <end position="221"/>
    </location>
</feature>
<evidence type="ECO:0000256" key="2">
    <source>
        <dbReference type="SAM" id="Phobius"/>
    </source>
</evidence>
<keyword evidence="2" id="KW-0472">Membrane</keyword>
<protein>
    <submittedName>
        <fullName evidence="4">Acetyltransferase</fullName>
    </submittedName>
</protein>
<feature type="transmembrane region" description="Helical" evidence="2">
    <location>
        <begin position="170"/>
        <end position="188"/>
    </location>
</feature>
<evidence type="ECO:0000256" key="1">
    <source>
        <dbReference type="SAM" id="MobiDB-lite"/>
    </source>
</evidence>
<gene>
    <name evidence="4" type="ORF">R50_0104</name>
</gene>
<dbReference type="Proteomes" id="UP000503399">
    <property type="component" value="Chromosome"/>
</dbReference>
<accession>A0A6F8ZD76</accession>
<dbReference type="KEGG" id="hfv:R50_0104"/>
<feature type="transmembrane region" description="Helical" evidence="2">
    <location>
        <begin position="37"/>
        <end position="59"/>
    </location>
</feature>
<dbReference type="CDD" id="cd01840">
    <property type="entry name" value="SGNH_hydrolase_yrhL_like"/>
    <property type="match status" value="1"/>
</dbReference>
<feature type="transmembrane region" description="Helical" evidence="2">
    <location>
        <begin position="233"/>
        <end position="253"/>
    </location>
</feature>
<dbReference type="GO" id="GO:0016747">
    <property type="term" value="F:acyltransferase activity, transferring groups other than amino-acyl groups"/>
    <property type="evidence" value="ECO:0007669"/>
    <property type="project" value="InterPro"/>
</dbReference>
<organism evidence="4 5">
    <name type="scientific">Candidatus Hydrogenisulfobacillus filiaventi</name>
    <dbReference type="NCBI Taxonomy" id="2707344"/>
    <lineage>
        <taxon>Bacteria</taxon>
        <taxon>Bacillati</taxon>
        <taxon>Bacillota</taxon>
        <taxon>Clostridia</taxon>
        <taxon>Eubacteriales</taxon>
        <taxon>Clostridiales Family XVII. Incertae Sedis</taxon>
        <taxon>Candidatus Hydrogenisulfobacillus</taxon>
    </lineage>
</organism>
<feature type="transmembrane region" description="Helical" evidence="2">
    <location>
        <begin position="259"/>
        <end position="284"/>
    </location>
</feature>
<dbReference type="AlphaFoldDB" id="A0A6F8ZD76"/>